<keyword evidence="4" id="KW-1003">Cell membrane</keyword>
<dbReference type="GO" id="GO:0005524">
    <property type="term" value="F:ATP binding"/>
    <property type="evidence" value="ECO:0007669"/>
    <property type="project" value="UniProtKB-KW"/>
</dbReference>
<keyword evidence="22" id="KW-1185">Reference proteome</keyword>
<dbReference type="InterPro" id="IPR043891">
    <property type="entry name" value="SPARK"/>
</dbReference>
<dbReference type="InterPro" id="IPR011009">
    <property type="entry name" value="Kinase-like_dom_sf"/>
</dbReference>
<evidence type="ECO:0000256" key="17">
    <source>
        <dbReference type="ARBA" id="ARBA00048679"/>
    </source>
</evidence>
<protein>
    <recommendedName>
        <fullName evidence="3">non-specific serine/threonine protein kinase</fullName>
        <ecNumber evidence="3">2.7.11.1</ecNumber>
    </recommendedName>
</protein>
<evidence type="ECO:0000256" key="13">
    <source>
        <dbReference type="ARBA" id="ARBA00023136"/>
    </source>
</evidence>
<keyword evidence="12 19" id="KW-1133">Transmembrane helix</keyword>
<proteinExistence type="predicted"/>
<name>A0A7I8JH29_SPIIN</name>
<dbReference type="Pfam" id="PF19160">
    <property type="entry name" value="SPARK"/>
    <property type="match status" value="1"/>
</dbReference>
<comment type="catalytic activity">
    <reaction evidence="17">
        <text>L-seryl-[protein] + ATP = O-phospho-L-seryl-[protein] + ADP + H(+)</text>
        <dbReference type="Rhea" id="RHEA:17989"/>
        <dbReference type="Rhea" id="RHEA-COMP:9863"/>
        <dbReference type="Rhea" id="RHEA-COMP:11604"/>
        <dbReference type="ChEBI" id="CHEBI:15378"/>
        <dbReference type="ChEBI" id="CHEBI:29999"/>
        <dbReference type="ChEBI" id="CHEBI:30616"/>
        <dbReference type="ChEBI" id="CHEBI:83421"/>
        <dbReference type="ChEBI" id="CHEBI:456216"/>
        <dbReference type="EC" id="2.7.11.1"/>
    </reaction>
</comment>
<dbReference type="EMBL" id="LR743599">
    <property type="protein sequence ID" value="CAA2630203.1"/>
    <property type="molecule type" value="Genomic_DNA"/>
</dbReference>
<keyword evidence="7 19" id="KW-0812">Transmembrane</keyword>
<dbReference type="AlphaFoldDB" id="A0A7I8JH29"/>
<feature type="domain" description="Protein kinase" evidence="20">
    <location>
        <begin position="213"/>
        <end position="478"/>
    </location>
</feature>
<keyword evidence="9" id="KW-0547">Nucleotide-binding</keyword>
<gene>
    <name evidence="21" type="ORF">SI7747_12015841</name>
</gene>
<evidence type="ECO:0000256" key="10">
    <source>
        <dbReference type="ARBA" id="ARBA00022777"/>
    </source>
</evidence>
<dbReference type="PROSITE" id="PS00108">
    <property type="entry name" value="PROTEIN_KINASE_ST"/>
    <property type="match status" value="1"/>
</dbReference>
<keyword evidence="14" id="KW-0675">Receptor</keyword>
<dbReference type="InterPro" id="IPR052059">
    <property type="entry name" value="CR_Ser/Thr_kinase"/>
</dbReference>
<feature type="compositionally biased region" description="Low complexity" evidence="18">
    <location>
        <begin position="115"/>
        <end position="142"/>
    </location>
</feature>
<evidence type="ECO:0000259" key="20">
    <source>
        <dbReference type="PROSITE" id="PS50011"/>
    </source>
</evidence>
<dbReference type="GO" id="GO:0004674">
    <property type="term" value="F:protein serine/threonine kinase activity"/>
    <property type="evidence" value="ECO:0007669"/>
    <property type="project" value="UniProtKB-KW"/>
</dbReference>
<comment type="catalytic activity">
    <reaction evidence="16">
        <text>L-threonyl-[protein] + ATP = O-phospho-L-threonyl-[protein] + ADP + H(+)</text>
        <dbReference type="Rhea" id="RHEA:46608"/>
        <dbReference type="Rhea" id="RHEA-COMP:11060"/>
        <dbReference type="Rhea" id="RHEA-COMP:11605"/>
        <dbReference type="ChEBI" id="CHEBI:15378"/>
        <dbReference type="ChEBI" id="CHEBI:30013"/>
        <dbReference type="ChEBI" id="CHEBI:30616"/>
        <dbReference type="ChEBI" id="CHEBI:61977"/>
        <dbReference type="ChEBI" id="CHEBI:456216"/>
        <dbReference type="EC" id="2.7.11.1"/>
    </reaction>
</comment>
<evidence type="ECO:0000256" key="2">
    <source>
        <dbReference type="ARBA" id="ARBA00004479"/>
    </source>
</evidence>
<evidence type="ECO:0000256" key="4">
    <source>
        <dbReference type="ARBA" id="ARBA00022475"/>
    </source>
</evidence>
<dbReference type="InterPro" id="IPR008271">
    <property type="entry name" value="Ser/Thr_kinase_AS"/>
</dbReference>
<feature type="region of interest" description="Disordered" evidence="18">
    <location>
        <begin position="82"/>
        <end position="145"/>
    </location>
</feature>
<evidence type="ECO:0000313" key="21">
    <source>
        <dbReference type="EMBL" id="CAA2630203.1"/>
    </source>
</evidence>
<dbReference type="PANTHER" id="PTHR47973">
    <property type="entry name" value="CYSTEINE-RICH RECEPTOR-LIKE PROTEIN KINASE 3"/>
    <property type="match status" value="1"/>
</dbReference>
<evidence type="ECO:0000256" key="1">
    <source>
        <dbReference type="ARBA" id="ARBA00004162"/>
    </source>
</evidence>
<evidence type="ECO:0000256" key="7">
    <source>
        <dbReference type="ARBA" id="ARBA00022692"/>
    </source>
</evidence>
<evidence type="ECO:0000256" key="19">
    <source>
        <dbReference type="SAM" id="Phobius"/>
    </source>
</evidence>
<evidence type="ECO:0000256" key="3">
    <source>
        <dbReference type="ARBA" id="ARBA00012513"/>
    </source>
</evidence>
<dbReference type="GO" id="GO:0005886">
    <property type="term" value="C:plasma membrane"/>
    <property type="evidence" value="ECO:0007669"/>
    <property type="project" value="UniProtKB-SubCell"/>
</dbReference>
<keyword evidence="15" id="KW-0325">Glycoprotein</keyword>
<keyword evidence="5" id="KW-0723">Serine/threonine-protein kinase</keyword>
<keyword evidence="11" id="KW-0067">ATP-binding</keyword>
<evidence type="ECO:0000256" key="16">
    <source>
        <dbReference type="ARBA" id="ARBA00047899"/>
    </source>
</evidence>
<evidence type="ECO:0000256" key="12">
    <source>
        <dbReference type="ARBA" id="ARBA00022989"/>
    </source>
</evidence>
<dbReference type="SUPFAM" id="SSF56112">
    <property type="entry name" value="Protein kinase-like (PK-like)"/>
    <property type="match status" value="1"/>
</dbReference>
<feature type="transmembrane region" description="Helical" evidence="19">
    <location>
        <begin position="20"/>
        <end position="39"/>
    </location>
</feature>
<evidence type="ECO:0000256" key="9">
    <source>
        <dbReference type="ARBA" id="ARBA00022741"/>
    </source>
</evidence>
<dbReference type="FunFam" id="1.10.510.10:FF:000287">
    <property type="entry name" value="probable LRR receptor-like serine/threonine-protein kinase RKF3"/>
    <property type="match status" value="1"/>
</dbReference>
<keyword evidence="13 19" id="KW-0472">Membrane</keyword>
<accession>A0A7I8JH29</accession>
<evidence type="ECO:0000256" key="18">
    <source>
        <dbReference type="SAM" id="MobiDB-lite"/>
    </source>
</evidence>
<sequence length="525" mass="57529">MNLTYASSSPWNTSSCLPETNNLAGCCSTLLTLFAVGLARRLRETGRFRLPDLPTSAACLADFQSNLTALSLPSTLVPSCFPPRGSSSTRPPALASRPSTTGRGSSGTPPPCTPPARTSSPPATGAGSASRLARPSSPSGRPSAEDCGKGLSTLQLCLTIASVVFAVISAILAAAAYLRRFRKKNQGEEEQGRRRAASTWYDIKELEKATRNFSEKNVIGRSAFGVVYRGTLSDGSRVAVKKMIESEFQGDEEFRNEMEIIGDLRHRNLVPLRGSCIVRGDEEEDGGRSHRYLIYEYMPYGSLHQLIFPEQMKGSRQRRLLTWSERKRIILDVAEGLCYLHYGVKPAIFHRDVKPTNILLDGDMRARVADFGLARQNRAGAGHITTRVAGTVGYLAPEYALYGRLTEKSDVYSFGMVVLEVMSGRKALERSPSEMVLLADWAWTLVKSGRAHEVLESSLRGGGEERASAGWGTMERFVRVGVLCANVAVALRPTMREAKRMLEGDIDLVPIPDRRLPLCRGFPRP</sequence>
<evidence type="ECO:0000256" key="14">
    <source>
        <dbReference type="ARBA" id="ARBA00023170"/>
    </source>
</evidence>
<organism evidence="21">
    <name type="scientific">Spirodela intermedia</name>
    <name type="common">Intermediate duckweed</name>
    <dbReference type="NCBI Taxonomy" id="51605"/>
    <lineage>
        <taxon>Eukaryota</taxon>
        <taxon>Viridiplantae</taxon>
        <taxon>Streptophyta</taxon>
        <taxon>Embryophyta</taxon>
        <taxon>Tracheophyta</taxon>
        <taxon>Spermatophyta</taxon>
        <taxon>Magnoliopsida</taxon>
        <taxon>Liliopsida</taxon>
        <taxon>Araceae</taxon>
        <taxon>Lemnoideae</taxon>
        <taxon>Spirodela</taxon>
    </lineage>
</organism>
<dbReference type="Gene3D" id="3.30.200.20">
    <property type="entry name" value="Phosphorylase Kinase, domain 1"/>
    <property type="match status" value="1"/>
</dbReference>
<dbReference type="Pfam" id="PF00069">
    <property type="entry name" value="Pkinase"/>
    <property type="match status" value="1"/>
</dbReference>
<dbReference type="PROSITE" id="PS50011">
    <property type="entry name" value="PROTEIN_KINASE_DOM"/>
    <property type="match status" value="1"/>
</dbReference>
<dbReference type="EMBL" id="CACRZD030000012">
    <property type="protein sequence ID" value="CAA6669446.1"/>
    <property type="molecule type" value="Genomic_DNA"/>
</dbReference>
<evidence type="ECO:0000313" key="22">
    <source>
        <dbReference type="Proteomes" id="UP001189122"/>
    </source>
</evidence>
<keyword evidence="10" id="KW-0418">Kinase</keyword>
<feature type="compositionally biased region" description="Low complexity" evidence="18">
    <location>
        <begin position="95"/>
        <end position="107"/>
    </location>
</feature>
<reference evidence="21 22" key="1">
    <citation type="submission" date="2019-12" db="EMBL/GenBank/DDBJ databases">
        <authorList>
            <person name="Scholz U."/>
            <person name="Mascher M."/>
            <person name="Fiebig A."/>
        </authorList>
    </citation>
    <scope>NUCLEOTIDE SEQUENCE</scope>
</reference>
<feature type="transmembrane region" description="Helical" evidence="19">
    <location>
        <begin position="156"/>
        <end position="178"/>
    </location>
</feature>
<dbReference type="SMART" id="SM00220">
    <property type="entry name" value="S_TKc"/>
    <property type="match status" value="1"/>
</dbReference>
<evidence type="ECO:0000256" key="6">
    <source>
        <dbReference type="ARBA" id="ARBA00022679"/>
    </source>
</evidence>
<keyword evidence="8" id="KW-0732">Signal</keyword>
<comment type="subcellular location">
    <subcellularLocation>
        <location evidence="1">Cell membrane</location>
        <topology evidence="1">Single-pass membrane protein</topology>
    </subcellularLocation>
    <subcellularLocation>
        <location evidence="2">Membrane</location>
        <topology evidence="2">Single-pass type I membrane protein</topology>
    </subcellularLocation>
</comment>
<dbReference type="EC" id="2.7.11.1" evidence="3"/>
<dbReference type="InterPro" id="IPR000719">
    <property type="entry name" value="Prot_kinase_dom"/>
</dbReference>
<evidence type="ECO:0000256" key="11">
    <source>
        <dbReference type="ARBA" id="ARBA00022840"/>
    </source>
</evidence>
<keyword evidence="6" id="KW-0808">Transferase</keyword>
<evidence type="ECO:0000256" key="5">
    <source>
        <dbReference type="ARBA" id="ARBA00022527"/>
    </source>
</evidence>
<evidence type="ECO:0000256" key="15">
    <source>
        <dbReference type="ARBA" id="ARBA00023180"/>
    </source>
</evidence>
<dbReference type="Gene3D" id="1.10.510.10">
    <property type="entry name" value="Transferase(Phosphotransferase) domain 1"/>
    <property type="match status" value="1"/>
</dbReference>
<dbReference type="Proteomes" id="UP001189122">
    <property type="component" value="Unassembled WGS sequence"/>
</dbReference>
<evidence type="ECO:0000256" key="8">
    <source>
        <dbReference type="ARBA" id="ARBA00022729"/>
    </source>
</evidence>
<dbReference type="FunFam" id="3.30.200.20:FF:000542">
    <property type="entry name" value="Receptor-like serine/threonine-protein kinase At4g25390"/>
    <property type="match status" value="1"/>
</dbReference>